<name>A0A9D9H0Q2_9BACT</name>
<feature type="domain" description="HTH cro/C1-type" evidence="4">
    <location>
        <begin position="19"/>
        <end position="73"/>
    </location>
</feature>
<evidence type="ECO:0000256" key="1">
    <source>
        <dbReference type="ARBA" id="ARBA00023015"/>
    </source>
</evidence>
<dbReference type="InterPro" id="IPR010982">
    <property type="entry name" value="Lambda_DNA-bd_dom_sf"/>
</dbReference>
<keyword evidence="3" id="KW-0804">Transcription</keyword>
<reference evidence="5" key="1">
    <citation type="submission" date="2020-10" db="EMBL/GenBank/DDBJ databases">
        <authorList>
            <person name="Gilroy R."/>
        </authorList>
    </citation>
    <scope>NUCLEOTIDE SEQUENCE</scope>
    <source>
        <strain evidence="5">10192</strain>
    </source>
</reference>
<evidence type="ECO:0000313" key="5">
    <source>
        <dbReference type="EMBL" id="MBO8431287.1"/>
    </source>
</evidence>
<dbReference type="GO" id="GO:0005829">
    <property type="term" value="C:cytosol"/>
    <property type="evidence" value="ECO:0007669"/>
    <property type="project" value="TreeGrafter"/>
</dbReference>
<organism evidence="5 6">
    <name type="scientific">Candidatus Scatousia excrementipullorum</name>
    <dbReference type="NCBI Taxonomy" id="2840936"/>
    <lineage>
        <taxon>Bacteria</taxon>
        <taxon>Candidatus Scatousia</taxon>
    </lineage>
</organism>
<dbReference type="GO" id="GO:0003677">
    <property type="term" value="F:DNA binding"/>
    <property type="evidence" value="ECO:0007669"/>
    <property type="project" value="UniProtKB-KW"/>
</dbReference>
<gene>
    <name evidence="5" type="ORF">IAC76_07860</name>
</gene>
<keyword evidence="2" id="KW-0238">DNA-binding</keyword>
<comment type="caution">
    <text evidence="5">The sequence shown here is derived from an EMBL/GenBank/DDBJ whole genome shotgun (WGS) entry which is preliminary data.</text>
</comment>
<dbReference type="PROSITE" id="PS50943">
    <property type="entry name" value="HTH_CROC1"/>
    <property type="match status" value="1"/>
</dbReference>
<evidence type="ECO:0000256" key="3">
    <source>
        <dbReference type="ARBA" id="ARBA00023163"/>
    </source>
</evidence>
<dbReference type="AlphaFoldDB" id="A0A9D9H0Q2"/>
<dbReference type="InterPro" id="IPR001387">
    <property type="entry name" value="Cro/C1-type_HTH"/>
</dbReference>
<dbReference type="PANTHER" id="PTHR46797">
    <property type="entry name" value="HTH-TYPE TRANSCRIPTIONAL REGULATOR"/>
    <property type="match status" value="1"/>
</dbReference>
<evidence type="ECO:0000256" key="2">
    <source>
        <dbReference type="ARBA" id="ARBA00023125"/>
    </source>
</evidence>
<sequence>MQHKNKHTLHLIKKFGQQIKEQRESLNKSQRLLAFEYDLDSGNLSRIEAGQIDPKLTMLWRISEALGIPLSEIIKSLEDELGENFHIIEQ</sequence>
<evidence type="ECO:0000313" key="6">
    <source>
        <dbReference type="Proteomes" id="UP000823632"/>
    </source>
</evidence>
<dbReference type="Gene3D" id="1.10.260.40">
    <property type="entry name" value="lambda repressor-like DNA-binding domains"/>
    <property type="match status" value="1"/>
</dbReference>
<keyword evidence="1" id="KW-0805">Transcription regulation</keyword>
<dbReference type="InterPro" id="IPR050807">
    <property type="entry name" value="TransReg_Diox_bact_type"/>
</dbReference>
<dbReference type="Pfam" id="PF01381">
    <property type="entry name" value="HTH_3"/>
    <property type="match status" value="1"/>
</dbReference>
<accession>A0A9D9H0Q2</accession>
<dbReference type="SUPFAM" id="SSF47413">
    <property type="entry name" value="lambda repressor-like DNA-binding domains"/>
    <property type="match status" value="1"/>
</dbReference>
<reference evidence="5" key="2">
    <citation type="journal article" date="2021" name="PeerJ">
        <title>Extensive microbial diversity within the chicken gut microbiome revealed by metagenomics and culture.</title>
        <authorList>
            <person name="Gilroy R."/>
            <person name="Ravi A."/>
            <person name="Getino M."/>
            <person name="Pursley I."/>
            <person name="Horton D.L."/>
            <person name="Alikhan N.F."/>
            <person name="Baker D."/>
            <person name="Gharbi K."/>
            <person name="Hall N."/>
            <person name="Watson M."/>
            <person name="Adriaenssens E.M."/>
            <person name="Foster-Nyarko E."/>
            <person name="Jarju S."/>
            <person name="Secka A."/>
            <person name="Antonio M."/>
            <person name="Oren A."/>
            <person name="Chaudhuri R.R."/>
            <person name="La Ragione R."/>
            <person name="Hildebrand F."/>
            <person name="Pallen M.J."/>
        </authorList>
    </citation>
    <scope>NUCLEOTIDE SEQUENCE</scope>
    <source>
        <strain evidence="5">10192</strain>
    </source>
</reference>
<dbReference type="GO" id="GO:0003700">
    <property type="term" value="F:DNA-binding transcription factor activity"/>
    <property type="evidence" value="ECO:0007669"/>
    <property type="project" value="TreeGrafter"/>
</dbReference>
<dbReference type="PANTHER" id="PTHR46797:SF23">
    <property type="entry name" value="HTH-TYPE TRANSCRIPTIONAL REGULATOR SUTR"/>
    <property type="match status" value="1"/>
</dbReference>
<dbReference type="CDD" id="cd00093">
    <property type="entry name" value="HTH_XRE"/>
    <property type="match status" value="1"/>
</dbReference>
<proteinExistence type="predicted"/>
<dbReference type="EMBL" id="JADIND010000174">
    <property type="protein sequence ID" value="MBO8431287.1"/>
    <property type="molecule type" value="Genomic_DNA"/>
</dbReference>
<evidence type="ECO:0000259" key="4">
    <source>
        <dbReference type="PROSITE" id="PS50943"/>
    </source>
</evidence>
<dbReference type="Proteomes" id="UP000823632">
    <property type="component" value="Unassembled WGS sequence"/>
</dbReference>
<protein>
    <submittedName>
        <fullName evidence="5">Helix-turn-helix transcriptional regulator</fullName>
    </submittedName>
</protein>
<dbReference type="SMART" id="SM00530">
    <property type="entry name" value="HTH_XRE"/>
    <property type="match status" value="1"/>
</dbReference>